<evidence type="ECO:0000256" key="4">
    <source>
        <dbReference type="ARBA" id="ARBA00023136"/>
    </source>
</evidence>
<feature type="transmembrane region" description="Helical" evidence="5">
    <location>
        <begin position="22"/>
        <end position="45"/>
    </location>
</feature>
<organism evidence="7 8">
    <name type="scientific">Lottia gigantea</name>
    <name type="common">Giant owl limpet</name>
    <dbReference type="NCBI Taxonomy" id="225164"/>
    <lineage>
        <taxon>Eukaryota</taxon>
        <taxon>Metazoa</taxon>
        <taxon>Spiralia</taxon>
        <taxon>Lophotrochozoa</taxon>
        <taxon>Mollusca</taxon>
        <taxon>Gastropoda</taxon>
        <taxon>Patellogastropoda</taxon>
        <taxon>Lottioidea</taxon>
        <taxon>Lottiidae</taxon>
        <taxon>Lottia</taxon>
    </lineage>
</organism>
<dbReference type="CTD" id="20235270"/>
<dbReference type="PANTHER" id="PTHR24064">
    <property type="entry name" value="SOLUTE CARRIER FAMILY 22 MEMBER"/>
    <property type="match status" value="1"/>
</dbReference>
<dbReference type="SUPFAM" id="SSF103473">
    <property type="entry name" value="MFS general substrate transporter"/>
    <property type="match status" value="1"/>
</dbReference>
<dbReference type="GeneID" id="20235270"/>
<dbReference type="STRING" id="225164.V4AIX9"/>
<comment type="subcellular location">
    <subcellularLocation>
        <location evidence="1">Membrane</location>
        <topology evidence="1">Multi-pass membrane protein</topology>
    </subcellularLocation>
</comment>
<dbReference type="Pfam" id="PF00083">
    <property type="entry name" value="Sugar_tr"/>
    <property type="match status" value="1"/>
</dbReference>
<evidence type="ECO:0000256" key="5">
    <source>
        <dbReference type="SAM" id="Phobius"/>
    </source>
</evidence>
<protein>
    <recommendedName>
        <fullName evidence="6">Major facilitator superfamily (MFS) profile domain-containing protein</fullName>
    </recommendedName>
</protein>
<dbReference type="OrthoDB" id="3936150at2759"/>
<reference evidence="7 8" key="1">
    <citation type="journal article" date="2013" name="Nature">
        <title>Insights into bilaterian evolution from three spiralian genomes.</title>
        <authorList>
            <person name="Simakov O."/>
            <person name="Marletaz F."/>
            <person name="Cho S.J."/>
            <person name="Edsinger-Gonzales E."/>
            <person name="Havlak P."/>
            <person name="Hellsten U."/>
            <person name="Kuo D.H."/>
            <person name="Larsson T."/>
            <person name="Lv J."/>
            <person name="Arendt D."/>
            <person name="Savage R."/>
            <person name="Osoegawa K."/>
            <person name="de Jong P."/>
            <person name="Grimwood J."/>
            <person name="Chapman J.A."/>
            <person name="Shapiro H."/>
            <person name="Aerts A."/>
            <person name="Otillar R.P."/>
            <person name="Terry A.Y."/>
            <person name="Boore J.L."/>
            <person name="Grigoriev I.V."/>
            <person name="Lindberg D.R."/>
            <person name="Seaver E.C."/>
            <person name="Weisblat D.A."/>
            <person name="Putnam N.H."/>
            <person name="Rokhsar D.S."/>
        </authorList>
    </citation>
    <scope>NUCLEOTIDE SEQUENCE [LARGE SCALE GENOMIC DNA]</scope>
</reference>
<dbReference type="PROSITE" id="PS50850">
    <property type="entry name" value="MFS"/>
    <property type="match status" value="1"/>
</dbReference>
<dbReference type="InterPro" id="IPR036259">
    <property type="entry name" value="MFS_trans_sf"/>
</dbReference>
<dbReference type="RefSeq" id="XP_009055860.1">
    <property type="nucleotide sequence ID" value="XM_009057612.1"/>
</dbReference>
<evidence type="ECO:0000313" key="8">
    <source>
        <dbReference type="Proteomes" id="UP000030746"/>
    </source>
</evidence>
<evidence type="ECO:0000259" key="6">
    <source>
        <dbReference type="PROSITE" id="PS50850"/>
    </source>
</evidence>
<feature type="transmembrane region" description="Helical" evidence="5">
    <location>
        <begin position="52"/>
        <end position="71"/>
    </location>
</feature>
<evidence type="ECO:0000256" key="1">
    <source>
        <dbReference type="ARBA" id="ARBA00004141"/>
    </source>
</evidence>
<dbReference type="AlphaFoldDB" id="V4AIX9"/>
<dbReference type="GO" id="GO:0016020">
    <property type="term" value="C:membrane"/>
    <property type="evidence" value="ECO:0007669"/>
    <property type="project" value="UniProtKB-SubCell"/>
</dbReference>
<feature type="transmembrane region" description="Helical" evidence="5">
    <location>
        <begin position="226"/>
        <end position="250"/>
    </location>
</feature>
<evidence type="ECO:0000256" key="3">
    <source>
        <dbReference type="ARBA" id="ARBA00022989"/>
    </source>
</evidence>
<dbReference type="KEGG" id="lgi:LOTGIDRAFT_147574"/>
<keyword evidence="8" id="KW-1185">Reference proteome</keyword>
<keyword evidence="3 5" id="KW-1133">Transmembrane helix</keyword>
<dbReference type="OMA" id="WRELMIW"/>
<feature type="non-terminal residue" evidence="7">
    <location>
        <position position="1"/>
    </location>
</feature>
<dbReference type="InterPro" id="IPR005828">
    <property type="entry name" value="MFS_sugar_transport-like"/>
</dbReference>
<gene>
    <name evidence="7" type="ORF">LOTGIDRAFT_147574</name>
</gene>
<dbReference type="InterPro" id="IPR020846">
    <property type="entry name" value="MFS_dom"/>
</dbReference>
<name>V4AIX9_LOTGI</name>
<evidence type="ECO:0000313" key="7">
    <source>
        <dbReference type="EMBL" id="ESO93451.1"/>
    </source>
</evidence>
<dbReference type="Gene3D" id="1.20.1250.20">
    <property type="entry name" value="MFS general substrate transporter like domains"/>
    <property type="match status" value="1"/>
</dbReference>
<accession>V4AIX9</accession>
<keyword evidence="2 5" id="KW-0812">Transmembrane</keyword>
<feature type="transmembrane region" description="Helical" evidence="5">
    <location>
        <begin position="169"/>
        <end position="188"/>
    </location>
</feature>
<keyword evidence="4 5" id="KW-0472">Membrane</keyword>
<feature type="transmembrane region" description="Helical" evidence="5">
    <location>
        <begin position="200"/>
        <end position="219"/>
    </location>
</feature>
<feature type="transmembrane region" description="Helical" evidence="5">
    <location>
        <begin position="270"/>
        <end position="289"/>
    </location>
</feature>
<sequence>FNFIVGTLVVNFVLPLEFVTPAWRTFCGCIGFWAVGLASLALWAYLMHDWRYLTMATSLASIPLLFTWWFIPESPRWLINRGRLEEADQVLKSMAVCNKRPVPDFDRLKECMMNEKIRRQESKKYTYWHLFSSWKLTKGTLILMYSWFVSSSVYYGLNFNTKNLSGNRYLNVFISGLVEIPALILVVAVNNKIGRRKTVAMLMIIAGIFCLSILVVDLLEKSETMPVLILVLAMIGKSGIAGGWAAVQVFSAETFPTVVRNLGVGACSTFARIGGIVAPQLVFLVSFIYQVSCL</sequence>
<dbReference type="Proteomes" id="UP000030746">
    <property type="component" value="Unassembled WGS sequence"/>
</dbReference>
<proteinExistence type="predicted"/>
<dbReference type="EMBL" id="KB201910">
    <property type="protein sequence ID" value="ESO93451.1"/>
    <property type="molecule type" value="Genomic_DNA"/>
</dbReference>
<dbReference type="GO" id="GO:0022857">
    <property type="term" value="F:transmembrane transporter activity"/>
    <property type="evidence" value="ECO:0007669"/>
    <property type="project" value="InterPro"/>
</dbReference>
<evidence type="ECO:0000256" key="2">
    <source>
        <dbReference type="ARBA" id="ARBA00022692"/>
    </source>
</evidence>
<feature type="domain" description="Major facilitator superfamily (MFS) profile" evidence="6">
    <location>
        <begin position="1"/>
        <end position="294"/>
    </location>
</feature>